<reference evidence="2 3" key="1">
    <citation type="journal article" date="2007" name="Nature">
        <title>Evolution of genes and genomes on the Drosophila phylogeny.</title>
        <authorList>
            <consortium name="Drosophila 12 Genomes Consortium"/>
            <person name="Clark A.G."/>
            <person name="Eisen M.B."/>
            <person name="Smith D.R."/>
            <person name="Bergman C.M."/>
            <person name="Oliver B."/>
            <person name="Markow T.A."/>
            <person name="Kaufman T.C."/>
            <person name="Kellis M."/>
            <person name="Gelbart W."/>
            <person name="Iyer V.N."/>
            <person name="Pollard D.A."/>
            <person name="Sackton T.B."/>
            <person name="Larracuente A.M."/>
            <person name="Singh N.D."/>
            <person name="Abad J.P."/>
            <person name="Abt D.N."/>
            <person name="Adryan B."/>
            <person name="Aguade M."/>
            <person name="Akashi H."/>
            <person name="Anderson W.W."/>
            <person name="Aquadro C.F."/>
            <person name="Ardell D.H."/>
            <person name="Arguello R."/>
            <person name="Artieri C.G."/>
            <person name="Barbash D.A."/>
            <person name="Barker D."/>
            <person name="Barsanti P."/>
            <person name="Batterham P."/>
            <person name="Batzoglou S."/>
            <person name="Begun D."/>
            <person name="Bhutkar A."/>
            <person name="Blanco E."/>
            <person name="Bosak S.A."/>
            <person name="Bradley R.K."/>
            <person name="Brand A.D."/>
            <person name="Brent M.R."/>
            <person name="Brooks A.N."/>
            <person name="Brown R.H."/>
            <person name="Butlin R.K."/>
            <person name="Caggese C."/>
            <person name="Calvi B.R."/>
            <person name="Bernardo de Carvalho A."/>
            <person name="Caspi A."/>
            <person name="Castrezana S."/>
            <person name="Celniker S.E."/>
            <person name="Chang J.L."/>
            <person name="Chapple C."/>
            <person name="Chatterji S."/>
            <person name="Chinwalla A."/>
            <person name="Civetta A."/>
            <person name="Clifton S.W."/>
            <person name="Comeron J.M."/>
            <person name="Costello J.C."/>
            <person name="Coyne J.A."/>
            <person name="Daub J."/>
            <person name="David R.G."/>
            <person name="Delcher A.L."/>
            <person name="Delehaunty K."/>
            <person name="Do C.B."/>
            <person name="Ebling H."/>
            <person name="Edwards K."/>
            <person name="Eickbush T."/>
            <person name="Evans J.D."/>
            <person name="Filipski A."/>
            <person name="Findeiss S."/>
            <person name="Freyhult E."/>
            <person name="Fulton L."/>
            <person name="Fulton R."/>
            <person name="Garcia A.C."/>
            <person name="Gardiner A."/>
            <person name="Garfield D.A."/>
            <person name="Garvin B.E."/>
            <person name="Gibson G."/>
            <person name="Gilbert D."/>
            <person name="Gnerre S."/>
            <person name="Godfrey J."/>
            <person name="Good R."/>
            <person name="Gotea V."/>
            <person name="Gravely B."/>
            <person name="Greenberg A.J."/>
            <person name="Griffiths-Jones S."/>
            <person name="Gross S."/>
            <person name="Guigo R."/>
            <person name="Gustafson E.A."/>
            <person name="Haerty W."/>
            <person name="Hahn M.W."/>
            <person name="Halligan D.L."/>
            <person name="Halpern A.L."/>
            <person name="Halter G.M."/>
            <person name="Han M.V."/>
            <person name="Heger A."/>
            <person name="Hillier L."/>
            <person name="Hinrichs A.S."/>
            <person name="Holmes I."/>
            <person name="Hoskins R.A."/>
            <person name="Hubisz M.J."/>
            <person name="Hultmark D."/>
            <person name="Huntley M.A."/>
            <person name="Jaffe D.B."/>
            <person name="Jagadeeshan S."/>
            <person name="Jeck W.R."/>
            <person name="Johnson J."/>
            <person name="Jones C.D."/>
            <person name="Jordan W.C."/>
            <person name="Karpen G.H."/>
            <person name="Kataoka E."/>
            <person name="Keightley P.D."/>
            <person name="Kheradpour P."/>
            <person name="Kirkness E.F."/>
            <person name="Koerich L.B."/>
            <person name="Kristiansen K."/>
            <person name="Kudrna D."/>
            <person name="Kulathinal R.J."/>
            <person name="Kumar S."/>
            <person name="Kwok R."/>
            <person name="Lander E."/>
            <person name="Langley C.H."/>
            <person name="Lapoint R."/>
            <person name="Lazzaro B.P."/>
            <person name="Lee S.J."/>
            <person name="Levesque L."/>
            <person name="Li R."/>
            <person name="Lin C.F."/>
            <person name="Lin M.F."/>
            <person name="Lindblad-Toh K."/>
            <person name="Llopart A."/>
            <person name="Long M."/>
            <person name="Low L."/>
            <person name="Lozovsky E."/>
            <person name="Lu J."/>
            <person name="Luo M."/>
            <person name="Machado C.A."/>
            <person name="Makalowski W."/>
            <person name="Marzo M."/>
            <person name="Matsuda M."/>
            <person name="Matzkin L."/>
            <person name="McAllister B."/>
            <person name="McBride C.S."/>
            <person name="McKernan B."/>
            <person name="McKernan K."/>
            <person name="Mendez-Lago M."/>
            <person name="Minx P."/>
            <person name="Mollenhauer M.U."/>
            <person name="Montooth K."/>
            <person name="Mount S.M."/>
            <person name="Mu X."/>
            <person name="Myers E."/>
            <person name="Negre B."/>
            <person name="Newfeld S."/>
            <person name="Nielsen R."/>
            <person name="Noor M.A."/>
            <person name="O'Grady P."/>
            <person name="Pachter L."/>
            <person name="Papaceit M."/>
            <person name="Parisi M.J."/>
            <person name="Parisi M."/>
            <person name="Parts L."/>
            <person name="Pedersen J.S."/>
            <person name="Pesole G."/>
            <person name="Phillippy A.M."/>
            <person name="Ponting C.P."/>
            <person name="Pop M."/>
            <person name="Porcelli D."/>
            <person name="Powell J.R."/>
            <person name="Prohaska S."/>
            <person name="Pruitt K."/>
            <person name="Puig M."/>
            <person name="Quesneville H."/>
            <person name="Ram K.R."/>
            <person name="Rand D."/>
            <person name="Rasmussen M.D."/>
            <person name="Reed L.K."/>
            <person name="Reenan R."/>
            <person name="Reily A."/>
            <person name="Remington K.A."/>
            <person name="Rieger T.T."/>
            <person name="Ritchie M.G."/>
            <person name="Robin C."/>
            <person name="Rogers Y.H."/>
            <person name="Rohde C."/>
            <person name="Rozas J."/>
            <person name="Rubenfield M.J."/>
            <person name="Ruiz A."/>
            <person name="Russo S."/>
            <person name="Salzberg S.L."/>
            <person name="Sanchez-Gracia A."/>
            <person name="Saranga D.J."/>
            <person name="Sato H."/>
            <person name="Schaeffer S.W."/>
            <person name="Schatz M.C."/>
            <person name="Schlenke T."/>
            <person name="Schwartz R."/>
            <person name="Segarra C."/>
            <person name="Singh R.S."/>
            <person name="Sirot L."/>
            <person name="Sirota M."/>
            <person name="Sisneros N.B."/>
            <person name="Smith C.D."/>
            <person name="Smith T.F."/>
            <person name="Spieth J."/>
            <person name="Stage D.E."/>
            <person name="Stark A."/>
            <person name="Stephan W."/>
            <person name="Strausberg R.L."/>
            <person name="Strempel S."/>
            <person name="Sturgill D."/>
            <person name="Sutton G."/>
            <person name="Sutton G.G."/>
            <person name="Tao W."/>
            <person name="Teichmann S."/>
            <person name="Tobari Y.N."/>
            <person name="Tomimura Y."/>
            <person name="Tsolas J.M."/>
            <person name="Valente V.L."/>
            <person name="Venter E."/>
            <person name="Venter J.C."/>
            <person name="Vicario S."/>
            <person name="Vieira F.G."/>
            <person name="Vilella A.J."/>
            <person name="Villasante A."/>
            <person name="Walenz B."/>
            <person name="Wang J."/>
            <person name="Wasserman M."/>
            <person name="Watts T."/>
            <person name="Wilson D."/>
            <person name="Wilson R.K."/>
            <person name="Wing R.A."/>
            <person name="Wolfner M.F."/>
            <person name="Wong A."/>
            <person name="Wong G.K."/>
            <person name="Wu C.I."/>
            <person name="Wu G."/>
            <person name="Yamamoto D."/>
            <person name="Yang H.P."/>
            <person name="Yang S.P."/>
            <person name="Yorke J.A."/>
            <person name="Yoshida K."/>
            <person name="Zdobnov E."/>
            <person name="Zhang P."/>
            <person name="Zhang Y."/>
            <person name="Zimin A.V."/>
            <person name="Baldwin J."/>
            <person name="Abdouelleil A."/>
            <person name="Abdulkadir J."/>
            <person name="Abebe A."/>
            <person name="Abera B."/>
            <person name="Abreu J."/>
            <person name="Acer S.C."/>
            <person name="Aftuck L."/>
            <person name="Alexander A."/>
            <person name="An P."/>
            <person name="Anderson E."/>
            <person name="Anderson S."/>
            <person name="Arachi H."/>
            <person name="Azer M."/>
            <person name="Bachantsang P."/>
            <person name="Barry A."/>
            <person name="Bayul T."/>
            <person name="Berlin A."/>
            <person name="Bessette D."/>
            <person name="Bloom T."/>
            <person name="Blye J."/>
            <person name="Boguslavskiy L."/>
            <person name="Bonnet C."/>
            <person name="Boukhgalter B."/>
            <person name="Bourzgui I."/>
            <person name="Brown A."/>
            <person name="Cahill P."/>
            <person name="Channer S."/>
            <person name="Cheshatsang Y."/>
            <person name="Chuda L."/>
            <person name="Citroen M."/>
            <person name="Collymore A."/>
            <person name="Cooke P."/>
            <person name="Costello M."/>
            <person name="D'Aco K."/>
            <person name="Daza R."/>
            <person name="De Haan G."/>
            <person name="DeGray S."/>
            <person name="DeMaso C."/>
            <person name="Dhargay N."/>
            <person name="Dooley K."/>
            <person name="Dooley E."/>
            <person name="Doricent M."/>
            <person name="Dorje P."/>
            <person name="Dorjee K."/>
            <person name="Dupes A."/>
            <person name="Elong R."/>
            <person name="Falk J."/>
            <person name="Farina A."/>
            <person name="Faro S."/>
            <person name="Ferguson D."/>
            <person name="Fisher S."/>
            <person name="Foley C.D."/>
            <person name="Franke A."/>
            <person name="Friedrich D."/>
            <person name="Gadbois L."/>
            <person name="Gearin G."/>
            <person name="Gearin C.R."/>
            <person name="Giannoukos G."/>
            <person name="Goode T."/>
            <person name="Graham J."/>
            <person name="Grandbois E."/>
            <person name="Grewal S."/>
            <person name="Gyaltsen K."/>
            <person name="Hafez N."/>
            <person name="Hagos B."/>
            <person name="Hall J."/>
            <person name="Henson C."/>
            <person name="Hollinger A."/>
            <person name="Honan T."/>
            <person name="Huard M.D."/>
            <person name="Hughes L."/>
            <person name="Hurhula B."/>
            <person name="Husby M.E."/>
            <person name="Kamat A."/>
            <person name="Kanga B."/>
            <person name="Kashin S."/>
            <person name="Khazanovich D."/>
            <person name="Kisner P."/>
            <person name="Lance K."/>
            <person name="Lara M."/>
            <person name="Lee W."/>
            <person name="Lennon N."/>
            <person name="Letendre F."/>
            <person name="LeVine R."/>
            <person name="Lipovsky A."/>
            <person name="Liu X."/>
            <person name="Liu J."/>
            <person name="Liu S."/>
            <person name="Lokyitsang T."/>
            <person name="Lokyitsang Y."/>
            <person name="Lubonja R."/>
            <person name="Lui A."/>
            <person name="MacDonald P."/>
            <person name="Magnisalis V."/>
            <person name="Maru K."/>
            <person name="Matthews C."/>
            <person name="McCusker W."/>
            <person name="McDonough S."/>
            <person name="Mehta T."/>
            <person name="Meldrim J."/>
            <person name="Meneus L."/>
            <person name="Mihai O."/>
            <person name="Mihalev A."/>
            <person name="Mihova T."/>
            <person name="Mittelman R."/>
            <person name="Mlenga V."/>
            <person name="Montmayeur A."/>
            <person name="Mulrain L."/>
            <person name="Navidi A."/>
            <person name="Naylor J."/>
            <person name="Negash T."/>
            <person name="Nguyen T."/>
            <person name="Nguyen N."/>
            <person name="Nicol R."/>
            <person name="Norbu C."/>
            <person name="Norbu N."/>
            <person name="Novod N."/>
            <person name="O'Neill B."/>
            <person name="Osman S."/>
            <person name="Markiewicz E."/>
            <person name="Oyono O.L."/>
            <person name="Patti C."/>
            <person name="Phunkhang P."/>
            <person name="Pierre F."/>
            <person name="Priest M."/>
            <person name="Raghuraman S."/>
            <person name="Rege F."/>
            <person name="Reyes R."/>
            <person name="Rise C."/>
            <person name="Rogov P."/>
            <person name="Ross K."/>
            <person name="Ryan E."/>
            <person name="Settipalli S."/>
            <person name="Shea T."/>
            <person name="Sherpa N."/>
            <person name="Shi L."/>
            <person name="Shih D."/>
            <person name="Sparrow T."/>
            <person name="Spaulding J."/>
            <person name="Stalker J."/>
            <person name="Stange-Thomann N."/>
            <person name="Stavropoulos S."/>
            <person name="Stone C."/>
            <person name="Strader C."/>
            <person name="Tesfaye S."/>
            <person name="Thomson T."/>
            <person name="Thoulutsang Y."/>
            <person name="Thoulutsang D."/>
            <person name="Topham K."/>
            <person name="Topping I."/>
            <person name="Tsamla T."/>
            <person name="Vassiliev H."/>
            <person name="Vo A."/>
            <person name="Wangchuk T."/>
            <person name="Wangdi T."/>
            <person name="Weiand M."/>
            <person name="Wilkinson J."/>
            <person name="Wilson A."/>
            <person name="Yadav S."/>
            <person name="Young G."/>
            <person name="Yu Q."/>
            <person name="Zembek L."/>
            <person name="Zhong D."/>
            <person name="Zimmer A."/>
            <person name="Zwirko Z."/>
            <person name="Jaffe D.B."/>
            <person name="Alvarez P."/>
            <person name="Brockman W."/>
            <person name="Butler J."/>
            <person name="Chin C."/>
            <person name="Gnerre S."/>
            <person name="Grabherr M."/>
            <person name="Kleber M."/>
            <person name="Mauceli E."/>
            <person name="MacCallum I."/>
        </authorList>
    </citation>
    <scope>NUCLEOTIDE SEQUENCE [LARGE SCALE GENOMIC DNA]</scope>
    <source>
        <strain evidence="3">Tai18E2 / Tucson 14021-0261.01</strain>
    </source>
</reference>
<feature type="compositionally biased region" description="Low complexity" evidence="1">
    <location>
        <begin position="68"/>
        <end position="77"/>
    </location>
</feature>
<gene>
    <name evidence="2" type="primary">Dyak\GE20941</name>
    <name evidence="2" type="synonym">dyak_GLEANR_4745</name>
    <name evidence="2" type="synonym">GE20941</name>
    <name evidence="2" type="ORF">Dyak_GE20941</name>
</gene>
<accession>A0A0R1DXY6</accession>
<evidence type="ECO:0000313" key="2">
    <source>
        <dbReference type="EMBL" id="KRK00771.1"/>
    </source>
</evidence>
<keyword evidence="3" id="KW-1185">Reference proteome</keyword>
<dbReference type="Proteomes" id="UP000002282">
    <property type="component" value="Chromosome 3L"/>
</dbReference>
<feature type="compositionally biased region" description="Polar residues" evidence="1">
    <location>
        <begin position="102"/>
        <end position="115"/>
    </location>
</feature>
<feature type="region of interest" description="Disordered" evidence="1">
    <location>
        <begin position="32"/>
        <end position="115"/>
    </location>
</feature>
<name>A0A0R1DXY6_DROYA</name>
<proteinExistence type="predicted"/>
<evidence type="ECO:0000313" key="3">
    <source>
        <dbReference type="Proteomes" id="UP000002282"/>
    </source>
</evidence>
<protein>
    <submittedName>
        <fullName evidence="2">Uncharacterized protein, isoform F</fullName>
    </submittedName>
</protein>
<reference evidence="2 3" key="2">
    <citation type="journal article" date="2007" name="PLoS Biol.">
        <title>Principles of genome evolution in the Drosophila melanogaster species group.</title>
        <authorList>
            <person name="Ranz J.M."/>
            <person name="Maurin D."/>
            <person name="Chan Y.S."/>
            <person name="von Grotthuss M."/>
            <person name="Hillier L.W."/>
            <person name="Roote J."/>
            <person name="Ashburner M."/>
            <person name="Bergman C.M."/>
        </authorList>
    </citation>
    <scope>NUCLEOTIDE SEQUENCE [LARGE SCALE GENOMIC DNA]</scope>
    <source>
        <strain evidence="3">Tai18E2 / Tucson 14021-0261.01</strain>
    </source>
</reference>
<dbReference type="AlphaFoldDB" id="A0A0R1DXY6"/>
<evidence type="ECO:0000256" key="1">
    <source>
        <dbReference type="SAM" id="MobiDB-lite"/>
    </source>
</evidence>
<feature type="compositionally biased region" description="Low complexity" evidence="1">
    <location>
        <begin position="44"/>
        <end position="54"/>
    </location>
</feature>
<sequence>MLNGINLYCNIYAQAQHHTSIWFHTSIRTEPYMSDDNAAPQPPALQQQVAPASATAPDSAPPPPPPQLLQQQEQQLQPHHHTQNLKSEPPTLEKPLAEKLTDQPQSPSDEVATGQ</sequence>
<organism evidence="2 3">
    <name type="scientific">Drosophila yakuba</name>
    <name type="common">Fruit fly</name>
    <dbReference type="NCBI Taxonomy" id="7245"/>
    <lineage>
        <taxon>Eukaryota</taxon>
        <taxon>Metazoa</taxon>
        <taxon>Ecdysozoa</taxon>
        <taxon>Arthropoda</taxon>
        <taxon>Hexapoda</taxon>
        <taxon>Insecta</taxon>
        <taxon>Pterygota</taxon>
        <taxon>Neoptera</taxon>
        <taxon>Endopterygota</taxon>
        <taxon>Diptera</taxon>
        <taxon>Brachycera</taxon>
        <taxon>Muscomorpha</taxon>
        <taxon>Ephydroidea</taxon>
        <taxon>Drosophilidae</taxon>
        <taxon>Drosophila</taxon>
        <taxon>Sophophora</taxon>
    </lineage>
</organism>
<dbReference type="EMBL" id="CM000159">
    <property type="protein sequence ID" value="KRK00771.1"/>
    <property type="molecule type" value="Genomic_DNA"/>
</dbReference>